<feature type="compositionally biased region" description="Polar residues" evidence="1">
    <location>
        <begin position="411"/>
        <end position="444"/>
    </location>
</feature>
<organism evidence="2 3">
    <name type="scientific">Pyrenophora tritici-repentis (strain Pt-1C-BFP)</name>
    <name type="common">Wheat tan spot fungus</name>
    <name type="synonym">Drechslera tritici-repentis</name>
    <dbReference type="NCBI Taxonomy" id="426418"/>
    <lineage>
        <taxon>Eukaryota</taxon>
        <taxon>Fungi</taxon>
        <taxon>Dikarya</taxon>
        <taxon>Ascomycota</taxon>
        <taxon>Pezizomycotina</taxon>
        <taxon>Dothideomycetes</taxon>
        <taxon>Pleosporomycetidae</taxon>
        <taxon>Pleosporales</taxon>
        <taxon>Pleosporineae</taxon>
        <taxon>Pleosporaceae</taxon>
        <taxon>Pyrenophora</taxon>
    </lineage>
</organism>
<dbReference type="EMBL" id="DS231615">
    <property type="protein sequence ID" value="EDU39562.1"/>
    <property type="molecule type" value="Genomic_DNA"/>
</dbReference>
<feature type="compositionally biased region" description="Gly residues" evidence="1">
    <location>
        <begin position="27"/>
        <end position="36"/>
    </location>
</feature>
<feature type="compositionally biased region" description="Polar residues" evidence="1">
    <location>
        <begin position="207"/>
        <end position="226"/>
    </location>
</feature>
<protein>
    <submittedName>
        <fullName evidence="2">Uncharacterized protein</fullName>
    </submittedName>
</protein>
<feature type="region of interest" description="Disordered" evidence="1">
    <location>
        <begin position="365"/>
        <end position="478"/>
    </location>
</feature>
<dbReference type="HOGENOM" id="CLU_014153_0_0_1"/>
<gene>
    <name evidence="2" type="ORF">PTRG_00124</name>
</gene>
<evidence type="ECO:0000256" key="1">
    <source>
        <dbReference type="SAM" id="MobiDB-lite"/>
    </source>
</evidence>
<feature type="compositionally biased region" description="Polar residues" evidence="1">
    <location>
        <begin position="458"/>
        <end position="474"/>
    </location>
</feature>
<feature type="compositionally biased region" description="Acidic residues" evidence="1">
    <location>
        <begin position="918"/>
        <end position="929"/>
    </location>
</feature>
<accession>B2VRE3</accession>
<feature type="compositionally biased region" description="Basic and acidic residues" evidence="1">
    <location>
        <begin position="384"/>
        <end position="393"/>
    </location>
</feature>
<feature type="region of interest" description="Disordered" evidence="1">
    <location>
        <begin position="794"/>
        <end position="848"/>
    </location>
</feature>
<feature type="region of interest" description="Disordered" evidence="1">
    <location>
        <begin position="908"/>
        <end position="929"/>
    </location>
</feature>
<reference evidence="3" key="1">
    <citation type="journal article" date="2013" name="G3 (Bethesda)">
        <title>Comparative genomics of a plant-pathogenic fungus, Pyrenophora tritici-repentis, reveals transduplication and the impact of repeat elements on pathogenicity and population divergence.</title>
        <authorList>
            <person name="Manning V.A."/>
            <person name="Pandelova I."/>
            <person name="Dhillon B."/>
            <person name="Wilhelm L.J."/>
            <person name="Goodwin S.B."/>
            <person name="Berlin A.M."/>
            <person name="Figueroa M."/>
            <person name="Freitag M."/>
            <person name="Hane J.K."/>
            <person name="Henrissat B."/>
            <person name="Holman W.H."/>
            <person name="Kodira C.D."/>
            <person name="Martin J."/>
            <person name="Oliver R.P."/>
            <person name="Robbertse B."/>
            <person name="Schackwitz W."/>
            <person name="Schwartz D.C."/>
            <person name="Spatafora J.W."/>
            <person name="Turgeon B.G."/>
            <person name="Yandava C."/>
            <person name="Young S."/>
            <person name="Zhou S."/>
            <person name="Zeng Q."/>
            <person name="Grigoriev I.V."/>
            <person name="Ma L.-J."/>
            <person name="Ciuffetti L.M."/>
        </authorList>
    </citation>
    <scope>NUCLEOTIDE SEQUENCE [LARGE SCALE GENOMIC DNA]</scope>
    <source>
        <strain evidence="3">Pt-1C-BFP</strain>
    </source>
</reference>
<feature type="compositionally biased region" description="Low complexity" evidence="1">
    <location>
        <begin position="811"/>
        <end position="827"/>
    </location>
</feature>
<dbReference type="OrthoDB" id="3800937at2759"/>
<dbReference type="InParanoid" id="B2VRE3"/>
<evidence type="ECO:0000313" key="3">
    <source>
        <dbReference type="Proteomes" id="UP000001471"/>
    </source>
</evidence>
<feature type="compositionally biased region" description="Basic and acidic residues" evidence="1">
    <location>
        <begin position="249"/>
        <end position="278"/>
    </location>
</feature>
<feature type="region of interest" description="Disordered" evidence="1">
    <location>
        <begin position="322"/>
        <end position="344"/>
    </location>
</feature>
<dbReference type="AlphaFoldDB" id="B2VRE3"/>
<dbReference type="Proteomes" id="UP000001471">
    <property type="component" value="Unassembled WGS sequence"/>
</dbReference>
<name>B2VRE3_PYRTR</name>
<dbReference type="eggNOG" id="ENOG502R91G">
    <property type="taxonomic scope" value="Eukaryota"/>
</dbReference>
<sequence>MPESYGEYNQYGGRRGAISGQGDHRTGGQGTDGQGRGSRNKYPEGCLYLTCVTVFKHIQAKSAYFLIGEQLCSHWLSLSGVSARCLGDNADPLHLLAVAKYGNHFPRLGDSIAMYAASVGFILVELCGDEIQAAWSVLGRGARDVLSNEAELLFWGQWALRLTRWIPCVLRQLSAVRESKKKASVHYKALISTASMGKQWYNHRSRSQQQRAGATNFVNSTKTQAQVRDREGPLEGINVWGQAQNANRGRLDYRNRENVRDERSRSPERSNSQDESRGHYRNNSRPHTTVTFHEWQKVVTGLAALKKLSDEERKKLRAAKFAPKPTVPTKAPVEPKEIPQNTNRRVANVVTQDERKASPISAINAAVTNSPTQHNHVTTASQNEHTKTPDTKTHNHPPTSTKIDSPKQDTIKSTSVTPENKTSVPKISTPPTSLHVSPNTTNPPSKKRKRDDVEETESSASEAKPKSQSSSTAAHPSVIQANIEKRNAKLKELMGSAQAEEKEYPHKAIEYVEYSIYSIPISYSTLIEHEYEFEPIDTPPKELKWKMTASEYELFGRKMLLIRQAALRVVSSKKGKRGEMLGRKKVPMSGPIKIIEDCDLYWHDDKIHVATEKGLLTVPNYLELLDVPETQPVRFEGRKPSWMKQVIERRVRRRAMMRFDPSEILLREGCMQLGSEDPLIVLDRGIFDINIATGQESFMAYGFCTLDGVKGWFPYESTCPMDWSQEPGEETKPDPNIIDWSTFDYGPVARAYTLRQQGKTVEEIEAAEAAFVTSNNPAQDVTIASVTPRVRYPAPSAAQVEKPAHQVEEAPSLTTGSDGSTSGPVSPQSQAETNPLISVAPEPLTRQYSPQAVLRQTLSGESDDDVDLDVLNGATTAHDEVDKADVPGALPETPVNAFTKSRTLLPGFPGFTKPTWKEEDDIDYDDDEL</sequence>
<evidence type="ECO:0000313" key="2">
    <source>
        <dbReference type="EMBL" id="EDU39562.1"/>
    </source>
</evidence>
<feature type="compositionally biased region" description="Polar residues" evidence="1">
    <location>
        <begin position="366"/>
        <end position="383"/>
    </location>
</feature>
<feature type="region of interest" description="Disordered" evidence="1">
    <location>
        <begin position="201"/>
        <end position="289"/>
    </location>
</feature>
<proteinExistence type="predicted"/>
<feature type="region of interest" description="Disordered" evidence="1">
    <location>
        <begin position="15"/>
        <end position="38"/>
    </location>
</feature>